<evidence type="ECO:0000313" key="2">
    <source>
        <dbReference type="EMBL" id="KZT33142.1"/>
    </source>
</evidence>
<organism evidence="2 3">
    <name type="scientific">Sistotremastrum suecicum HHB10207 ss-3</name>
    <dbReference type="NCBI Taxonomy" id="1314776"/>
    <lineage>
        <taxon>Eukaryota</taxon>
        <taxon>Fungi</taxon>
        <taxon>Dikarya</taxon>
        <taxon>Basidiomycota</taxon>
        <taxon>Agaricomycotina</taxon>
        <taxon>Agaricomycetes</taxon>
        <taxon>Sistotremastrales</taxon>
        <taxon>Sistotremastraceae</taxon>
        <taxon>Sistotremastrum</taxon>
    </lineage>
</organism>
<accession>A0A165YDW4</accession>
<protein>
    <submittedName>
        <fullName evidence="2">Uncharacterized protein</fullName>
    </submittedName>
</protein>
<reference evidence="2 3" key="1">
    <citation type="journal article" date="2016" name="Mol. Biol. Evol.">
        <title>Comparative Genomics of Early-Diverging Mushroom-Forming Fungi Provides Insights into the Origins of Lignocellulose Decay Capabilities.</title>
        <authorList>
            <person name="Nagy L.G."/>
            <person name="Riley R."/>
            <person name="Tritt A."/>
            <person name="Adam C."/>
            <person name="Daum C."/>
            <person name="Floudas D."/>
            <person name="Sun H."/>
            <person name="Yadav J.S."/>
            <person name="Pangilinan J."/>
            <person name="Larsson K.H."/>
            <person name="Matsuura K."/>
            <person name="Barry K."/>
            <person name="Labutti K."/>
            <person name="Kuo R."/>
            <person name="Ohm R.A."/>
            <person name="Bhattacharya S.S."/>
            <person name="Shirouzu T."/>
            <person name="Yoshinaga Y."/>
            <person name="Martin F.M."/>
            <person name="Grigoriev I.V."/>
            <person name="Hibbett D.S."/>
        </authorList>
    </citation>
    <scope>NUCLEOTIDE SEQUENCE [LARGE SCALE GENOMIC DNA]</scope>
    <source>
        <strain evidence="2 3">HHB10207 ss-3</strain>
    </source>
</reference>
<keyword evidence="3" id="KW-1185">Reference proteome</keyword>
<evidence type="ECO:0000256" key="1">
    <source>
        <dbReference type="SAM" id="MobiDB-lite"/>
    </source>
</evidence>
<dbReference type="EMBL" id="KV428263">
    <property type="protein sequence ID" value="KZT33142.1"/>
    <property type="molecule type" value="Genomic_DNA"/>
</dbReference>
<evidence type="ECO:0000313" key="3">
    <source>
        <dbReference type="Proteomes" id="UP000076798"/>
    </source>
</evidence>
<feature type="compositionally biased region" description="Polar residues" evidence="1">
    <location>
        <begin position="7"/>
        <end position="22"/>
    </location>
</feature>
<feature type="region of interest" description="Disordered" evidence="1">
    <location>
        <begin position="1"/>
        <end position="23"/>
    </location>
</feature>
<sequence>MYRRMTRAQQIKAQTGAGSSRENPFIILDSEDETSESEYDGSRTIEFKTYSIGLRSFSDLIEYACNGQTCPLELNAEVTEIISQRIYRSLKQLTDDPAGLLDRFEQLKVTFTGRQVRSILDQGYALDTSEKVLALPFDLLCPKENLHSLRSHLTSSREGWVEDYDDLREDGFDYLDRRNHTSYHFQYIRTIPHPKISTRSIIQTLNVAYFGHVKSNSPSLQFSRCCGIHLCTVFFPSNPDSSLWKDLAMKPPKIPGFQSCIGHFGHSDFRLSAPLQCDEIRIAAGWIKN</sequence>
<proteinExistence type="predicted"/>
<gene>
    <name evidence="2" type="ORF">SISSUDRAFT_1037246</name>
</gene>
<name>A0A165YDW4_9AGAM</name>
<dbReference type="AlphaFoldDB" id="A0A165YDW4"/>
<dbReference type="Proteomes" id="UP000076798">
    <property type="component" value="Unassembled WGS sequence"/>
</dbReference>